<dbReference type="GO" id="GO:0005666">
    <property type="term" value="C:RNA polymerase III complex"/>
    <property type="evidence" value="ECO:0007669"/>
    <property type="project" value="TreeGrafter"/>
</dbReference>
<evidence type="ECO:0000256" key="4">
    <source>
        <dbReference type="ARBA" id="ARBA00022679"/>
    </source>
</evidence>
<keyword evidence="2" id="KW-0240">DNA-directed RNA polymerase</keyword>
<dbReference type="GO" id="GO:0003899">
    <property type="term" value="F:DNA-directed RNA polymerase activity"/>
    <property type="evidence" value="ECO:0007669"/>
    <property type="project" value="InterPro"/>
</dbReference>
<dbReference type="PANTHER" id="PTHR12056:SF2">
    <property type="entry name" value="GEO11084P1"/>
    <property type="match status" value="1"/>
</dbReference>
<keyword evidence="4" id="KW-0808">Transferase</keyword>
<keyword evidence="8" id="KW-0804">Transcription</keyword>
<comment type="caution">
    <text evidence="11">The sequence shown here is derived from an EMBL/GenBank/DDBJ whole genome shotgun (WGS) entry which is preliminary data.</text>
</comment>
<comment type="similarity">
    <text evidence="10">Belongs to the archaeal Rpo12/eukaryotic RPC10 RNA polymerase subunit family.</text>
</comment>
<evidence type="ECO:0000256" key="2">
    <source>
        <dbReference type="ARBA" id="ARBA00022478"/>
    </source>
</evidence>
<evidence type="ECO:0000256" key="7">
    <source>
        <dbReference type="ARBA" id="ARBA00022833"/>
    </source>
</evidence>
<dbReference type="SUPFAM" id="SSF63393">
    <property type="entry name" value="RNA polymerase subunits"/>
    <property type="match status" value="1"/>
</dbReference>
<dbReference type="GO" id="GO:0006351">
    <property type="term" value="P:DNA-templated transcription"/>
    <property type="evidence" value="ECO:0007669"/>
    <property type="project" value="InterPro"/>
</dbReference>
<dbReference type="Gene3D" id="2.20.28.30">
    <property type="entry name" value="RNA polymerase ii, chain L"/>
    <property type="match status" value="1"/>
</dbReference>
<keyword evidence="6" id="KW-0479">Metal-binding</keyword>
<evidence type="ECO:0000256" key="5">
    <source>
        <dbReference type="ARBA" id="ARBA00022695"/>
    </source>
</evidence>
<dbReference type="GO" id="GO:0005736">
    <property type="term" value="C:RNA polymerase I complex"/>
    <property type="evidence" value="ECO:0007669"/>
    <property type="project" value="TreeGrafter"/>
</dbReference>
<name>A0A8J8NQ05_HALGN</name>
<proteinExistence type="inferred from homology"/>
<protein>
    <recommendedName>
        <fullName evidence="13">DNA-directed RNA polymerase subunit P</fullName>
    </recommendedName>
</protein>
<keyword evidence="5" id="KW-0548">Nucleotidyltransferase</keyword>
<dbReference type="AlphaFoldDB" id="A0A8J8NQ05"/>
<dbReference type="InterPro" id="IPR006591">
    <property type="entry name" value="RNAP_P/RPABC4"/>
</dbReference>
<dbReference type="GO" id="GO:0008270">
    <property type="term" value="F:zinc ion binding"/>
    <property type="evidence" value="ECO:0007669"/>
    <property type="project" value="InterPro"/>
</dbReference>
<evidence type="ECO:0000256" key="3">
    <source>
        <dbReference type="ARBA" id="ARBA00022490"/>
    </source>
</evidence>
<dbReference type="InterPro" id="IPR023464">
    <property type="entry name" value="Rpo12"/>
</dbReference>
<dbReference type="Proteomes" id="UP000785679">
    <property type="component" value="Unassembled WGS sequence"/>
</dbReference>
<keyword evidence="9" id="KW-0539">Nucleus</keyword>
<evidence type="ECO:0000256" key="8">
    <source>
        <dbReference type="ARBA" id="ARBA00023163"/>
    </source>
</evidence>
<dbReference type="InterPro" id="IPR029040">
    <property type="entry name" value="RPABC4/Spt4"/>
</dbReference>
<evidence type="ECO:0000256" key="1">
    <source>
        <dbReference type="ARBA" id="ARBA00004123"/>
    </source>
</evidence>
<evidence type="ECO:0000256" key="10">
    <source>
        <dbReference type="ARBA" id="ARBA00025770"/>
    </source>
</evidence>
<accession>A0A8J8NQ05</accession>
<dbReference type="GO" id="GO:0005665">
    <property type="term" value="C:RNA polymerase II, core complex"/>
    <property type="evidence" value="ECO:0007669"/>
    <property type="project" value="TreeGrafter"/>
</dbReference>
<organism evidence="11 12">
    <name type="scientific">Halteria grandinella</name>
    <dbReference type="NCBI Taxonomy" id="5974"/>
    <lineage>
        <taxon>Eukaryota</taxon>
        <taxon>Sar</taxon>
        <taxon>Alveolata</taxon>
        <taxon>Ciliophora</taxon>
        <taxon>Intramacronucleata</taxon>
        <taxon>Spirotrichea</taxon>
        <taxon>Stichotrichia</taxon>
        <taxon>Sporadotrichida</taxon>
        <taxon>Halteriidae</taxon>
        <taxon>Halteria</taxon>
    </lineage>
</organism>
<dbReference type="GO" id="GO:0003677">
    <property type="term" value="F:DNA binding"/>
    <property type="evidence" value="ECO:0007669"/>
    <property type="project" value="InterPro"/>
</dbReference>
<keyword evidence="12" id="KW-1185">Reference proteome</keyword>
<evidence type="ECO:0008006" key="13">
    <source>
        <dbReference type="Google" id="ProtNLM"/>
    </source>
</evidence>
<dbReference type="PANTHER" id="PTHR12056">
    <property type="entry name" value="DNA-DIRECTED RNA POLYMERASES I, II, AND III"/>
    <property type="match status" value="1"/>
</dbReference>
<comment type="subcellular location">
    <subcellularLocation>
        <location evidence="1">Nucleus</location>
    </subcellularLocation>
</comment>
<sequence length="74" mass="8597">MEINTSQPAQHEANLDERFDELQLGKEGQVAEYICGSCGKNAKIDKDAGIRCQHCGYRIFYKKRERKMLQYNAR</sequence>
<dbReference type="EMBL" id="RRYP01008431">
    <property type="protein sequence ID" value="TNV79777.1"/>
    <property type="molecule type" value="Genomic_DNA"/>
</dbReference>
<keyword evidence="3" id="KW-0963">Cytoplasm</keyword>
<keyword evidence="7" id="KW-0862">Zinc</keyword>
<evidence type="ECO:0000256" key="6">
    <source>
        <dbReference type="ARBA" id="ARBA00022723"/>
    </source>
</evidence>
<dbReference type="Pfam" id="PF03604">
    <property type="entry name" value="Zn_ribbon_RPAB4"/>
    <property type="match status" value="1"/>
</dbReference>
<dbReference type="OrthoDB" id="5585087at2759"/>
<gene>
    <name evidence="11" type="ORF">FGO68_gene16487</name>
</gene>
<evidence type="ECO:0000256" key="9">
    <source>
        <dbReference type="ARBA" id="ARBA00023242"/>
    </source>
</evidence>
<dbReference type="SMART" id="SM00659">
    <property type="entry name" value="RPOLCX"/>
    <property type="match status" value="1"/>
</dbReference>
<reference evidence="11" key="1">
    <citation type="submission" date="2019-06" db="EMBL/GenBank/DDBJ databases">
        <authorList>
            <person name="Zheng W."/>
        </authorList>
    </citation>
    <scope>NUCLEOTIDE SEQUENCE</scope>
    <source>
        <strain evidence="11">QDHG01</strain>
    </source>
</reference>
<evidence type="ECO:0000313" key="12">
    <source>
        <dbReference type="Proteomes" id="UP000785679"/>
    </source>
</evidence>
<dbReference type="HAMAP" id="MF_00615">
    <property type="entry name" value="RNApol_arch_Rpo12"/>
    <property type="match status" value="1"/>
</dbReference>
<dbReference type="InterPro" id="IPR039747">
    <property type="entry name" value="RPABC4"/>
</dbReference>
<evidence type="ECO:0000313" key="11">
    <source>
        <dbReference type="EMBL" id="TNV79777.1"/>
    </source>
</evidence>